<evidence type="ECO:0000313" key="3">
    <source>
        <dbReference type="Proteomes" id="UP000809587"/>
    </source>
</evidence>
<keyword evidence="1" id="KW-1133">Transmembrane helix</keyword>
<keyword evidence="1" id="KW-0472">Membrane</keyword>
<evidence type="ECO:0000313" key="2">
    <source>
        <dbReference type="EMBL" id="MBM7086643.1"/>
    </source>
</evidence>
<reference evidence="2 3" key="1">
    <citation type="submission" date="2021-02" db="EMBL/GenBank/DDBJ databases">
        <authorList>
            <person name="Lee D.-H."/>
        </authorList>
    </citation>
    <scope>NUCLEOTIDE SEQUENCE [LARGE SCALE GENOMIC DNA]</scope>
    <source>
        <strain evidence="2 3">MMS20-R2-29</strain>
    </source>
</reference>
<proteinExistence type="predicted"/>
<name>A0ABS2JLE0_9ACTN</name>
<organism evidence="2 3">
    <name type="scientific">Micromonospora humidisoli</name>
    <dbReference type="NCBI Taxonomy" id="2807622"/>
    <lineage>
        <taxon>Bacteria</taxon>
        <taxon>Bacillati</taxon>
        <taxon>Actinomycetota</taxon>
        <taxon>Actinomycetes</taxon>
        <taxon>Micromonosporales</taxon>
        <taxon>Micromonosporaceae</taxon>
        <taxon>Micromonospora</taxon>
    </lineage>
</organism>
<dbReference type="RefSeq" id="WP_204961834.1">
    <property type="nucleotide sequence ID" value="NZ_JAFEUO010000011.1"/>
</dbReference>
<keyword evidence="3" id="KW-1185">Reference proteome</keyword>
<dbReference type="Proteomes" id="UP000809587">
    <property type="component" value="Unassembled WGS sequence"/>
</dbReference>
<accession>A0ABS2JLE0</accession>
<dbReference type="EMBL" id="JAFEUO010000011">
    <property type="protein sequence ID" value="MBM7086643.1"/>
    <property type="molecule type" value="Genomic_DNA"/>
</dbReference>
<gene>
    <name evidence="2" type="ORF">JQN84_29345</name>
</gene>
<protein>
    <submittedName>
        <fullName evidence="2">Uncharacterized protein</fullName>
    </submittedName>
</protein>
<sequence>MLRELIERWAGPGLLADLGFVPVPAAATAWLAPRVSYRRRDALLWLVGPGLYVFAIVAWRVASLPHRDWEPRPDELPGAVSPSSR</sequence>
<feature type="transmembrane region" description="Helical" evidence="1">
    <location>
        <begin position="43"/>
        <end position="62"/>
    </location>
</feature>
<keyword evidence="1" id="KW-0812">Transmembrane</keyword>
<evidence type="ECO:0000256" key="1">
    <source>
        <dbReference type="SAM" id="Phobius"/>
    </source>
</evidence>
<comment type="caution">
    <text evidence="2">The sequence shown here is derived from an EMBL/GenBank/DDBJ whole genome shotgun (WGS) entry which is preliminary data.</text>
</comment>